<gene>
    <name evidence="7" type="ORF">G6W59_07270</name>
</gene>
<accession>A0A7Y6F1H6</accession>
<proteinExistence type="inferred from homology"/>
<evidence type="ECO:0000256" key="5">
    <source>
        <dbReference type="SAM" id="MobiDB-lite"/>
    </source>
</evidence>
<dbReference type="GO" id="GO:0006508">
    <property type="term" value="P:proteolysis"/>
    <property type="evidence" value="ECO:0007669"/>
    <property type="project" value="UniProtKB-KW"/>
</dbReference>
<dbReference type="GO" id="GO:0008234">
    <property type="term" value="F:cysteine-type peptidase activity"/>
    <property type="evidence" value="ECO:0007669"/>
    <property type="project" value="UniProtKB-KW"/>
</dbReference>
<reference evidence="7 8" key="1">
    <citation type="submission" date="2020-03" db="EMBL/GenBank/DDBJ databases">
        <title>Complete genome sequence of sixteen Streptomyces strains facilitates identification of candidate genes involved in plant growth-promotion in grain legumes and cereals.</title>
        <authorList>
            <person name="Gopalakrishnan S."/>
            <person name="Thakur V."/>
            <person name="Saxena R."/>
            <person name="Vadlamudi S."/>
            <person name="Purohit S."/>
            <person name="Kumar V."/>
            <person name="Rathore A."/>
            <person name="Chitikineni A."/>
            <person name="Varshney R.K."/>
        </authorList>
    </citation>
    <scope>NUCLEOTIDE SEQUENCE [LARGE SCALE GENOMIC DNA]</scope>
    <source>
        <strain evidence="7 8">KAI-180</strain>
    </source>
</reference>
<evidence type="ECO:0000256" key="3">
    <source>
        <dbReference type="ARBA" id="ARBA00022801"/>
    </source>
</evidence>
<evidence type="ECO:0000259" key="6">
    <source>
        <dbReference type="Pfam" id="PF00877"/>
    </source>
</evidence>
<dbReference type="Proteomes" id="UP000540128">
    <property type="component" value="Unassembled WGS sequence"/>
</dbReference>
<protein>
    <submittedName>
        <fullName evidence="7">C40 family peptidase</fullName>
    </submittedName>
</protein>
<keyword evidence="2" id="KW-0645">Protease</keyword>
<dbReference type="Pfam" id="PF00877">
    <property type="entry name" value="NLPC_P60"/>
    <property type="match status" value="1"/>
</dbReference>
<name>A0A7Y6F1H6_9ACTN</name>
<dbReference type="AlphaFoldDB" id="A0A7Y6F1H6"/>
<dbReference type="InterPro" id="IPR000064">
    <property type="entry name" value="NLP_P60_dom"/>
</dbReference>
<comment type="similarity">
    <text evidence="1">Belongs to the peptidase C40 family.</text>
</comment>
<evidence type="ECO:0000256" key="2">
    <source>
        <dbReference type="ARBA" id="ARBA00022670"/>
    </source>
</evidence>
<dbReference type="InterPro" id="IPR038765">
    <property type="entry name" value="Papain-like_cys_pep_sf"/>
</dbReference>
<keyword evidence="3" id="KW-0378">Hydrolase</keyword>
<feature type="compositionally biased region" description="Pro residues" evidence="5">
    <location>
        <begin position="114"/>
        <end position="128"/>
    </location>
</feature>
<feature type="region of interest" description="Disordered" evidence="5">
    <location>
        <begin position="83"/>
        <end position="131"/>
    </location>
</feature>
<sequence length="284" mass="31561">MRPFPPVAKLTPVQMCAEFTTARERNGLRAFVCEEFRPGAGRTRFRRSGGEFLAVRQKRRGALHRALVLAVTTATVTWGHLAPARADEPSPSHGAPPQLTAEVLDSPQGAPAPLHGPPGQPAGPPATPPTTREAIIDRAERWVRAKVPYAMSGYWSDGYRQDCSGFVSMAWNLDRSEWTGSLTNVAERITKDQLEPGDILLFHNAKNPENGSHVTLFGGWTDSSRTRYTAYEQTRPATRKQATPYAYWTNSPQFLPYRYRGIAEGGGRHADGYPGRETWRRLFS</sequence>
<dbReference type="SUPFAM" id="SSF54001">
    <property type="entry name" value="Cysteine proteinases"/>
    <property type="match status" value="1"/>
</dbReference>
<organism evidence="7 8">
    <name type="scientific">Streptomyces odorifer</name>
    <dbReference type="NCBI Taxonomy" id="53450"/>
    <lineage>
        <taxon>Bacteria</taxon>
        <taxon>Bacillati</taxon>
        <taxon>Actinomycetota</taxon>
        <taxon>Actinomycetes</taxon>
        <taxon>Kitasatosporales</taxon>
        <taxon>Streptomycetaceae</taxon>
        <taxon>Streptomyces</taxon>
        <taxon>Streptomyces albidoflavus group</taxon>
    </lineage>
</organism>
<feature type="domain" description="NlpC/P60" evidence="6">
    <location>
        <begin position="147"/>
        <end position="217"/>
    </location>
</feature>
<dbReference type="EMBL" id="JAANNT010000004">
    <property type="protein sequence ID" value="NUV28138.1"/>
    <property type="molecule type" value="Genomic_DNA"/>
</dbReference>
<keyword evidence="4" id="KW-0788">Thiol protease</keyword>
<comment type="caution">
    <text evidence="7">The sequence shown here is derived from an EMBL/GenBank/DDBJ whole genome shotgun (WGS) entry which is preliminary data.</text>
</comment>
<evidence type="ECO:0000256" key="4">
    <source>
        <dbReference type="ARBA" id="ARBA00022807"/>
    </source>
</evidence>
<keyword evidence="8" id="KW-1185">Reference proteome</keyword>
<dbReference type="Gene3D" id="3.90.1720.10">
    <property type="entry name" value="endopeptidase domain like (from Nostoc punctiforme)"/>
    <property type="match status" value="1"/>
</dbReference>
<evidence type="ECO:0000313" key="8">
    <source>
        <dbReference type="Proteomes" id="UP000540128"/>
    </source>
</evidence>
<evidence type="ECO:0000256" key="1">
    <source>
        <dbReference type="ARBA" id="ARBA00007074"/>
    </source>
</evidence>
<evidence type="ECO:0000313" key="7">
    <source>
        <dbReference type="EMBL" id="NUV28138.1"/>
    </source>
</evidence>